<proteinExistence type="predicted"/>
<accession>A0ACC2VZV7</accession>
<protein>
    <submittedName>
        <fullName evidence="1">Uncharacterized protein</fullName>
    </submittedName>
</protein>
<dbReference type="Proteomes" id="UP001227268">
    <property type="component" value="Unassembled WGS sequence"/>
</dbReference>
<comment type="caution">
    <text evidence="1">The sequence shown here is derived from an EMBL/GenBank/DDBJ whole genome shotgun (WGS) entry which is preliminary data.</text>
</comment>
<evidence type="ECO:0000313" key="1">
    <source>
        <dbReference type="EMBL" id="KAJ9103922.1"/>
    </source>
</evidence>
<name>A0ACC2VZV7_9TREE</name>
<organism evidence="1 2">
    <name type="scientific">Naganishia friedmannii</name>
    <dbReference type="NCBI Taxonomy" id="89922"/>
    <lineage>
        <taxon>Eukaryota</taxon>
        <taxon>Fungi</taxon>
        <taxon>Dikarya</taxon>
        <taxon>Basidiomycota</taxon>
        <taxon>Agaricomycotina</taxon>
        <taxon>Tremellomycetes</taxon>
        <taxon>Filobasidiales</taxon>
        <taxon>Filobasidiaceae</taxon>
        <taxon>Naganishia</taxon>
    </lineage>
</organism>
<reference evidence="1" key="1">
    <citation type="submission" date="2023-04" db="EMBL/GenBank/DDBJ databases">
        <title>Draft Genome sequencing of Naganishia species isolated from polar environments using Oxford Nanopore Technology.</title>
        <authorList>
            <person name="Leo P."/>
            <person name="Venkateswaran K."/>
        </authorList>
    </citation>
    <scope>NUCLEOTIDE SEQUENCE</scope>
    <source>
        <strain evidence="1">MNA-CCFEE 5423</strain>
    </source>
</reference>
<gene>
    <name evidence="1" type="ORF">QFC21_002385</name>
</gene>
<keyword evidence="2" id="KW-1185">Reference proteome</keyword>
<dbReference type="EMBL" id="JASBWT010000006">
    <property type="protein sequence ID" value="KAJ9103922.1"/>
    <property type="molecule type" value="Genomic_DNA"/>
</dbReference>
<evidence type="ECO:0000313" key="2">
    <source>
        <dbReference type="Proteomes" id="UP001227268"/>
    </source>
</evidence>
<sequence length="292" mass="30760">MVNEAKSSVTFKTEFAVDMTCQSCVSAVKNALASIDGIEKYDIDLEHKQVVITGRTAPSILCKALKDTGRQVLVRGSGTASGTHEGAAVAILETPLPDIGSASTKELEESQQVHGIARMVQISTSPVLMLMDLTISFPSFPQNGSTSSSTGSFVSADPTPSYDVYVARTGDVTSPPTSTGAVHLPLATVTPDPATGYADAFVELPIGLWDIVGRAMVVEPTDNVQKRKHLAVAQSRVSEAEKQVKNVIGAKGRLGILAGVIARSAGAWGNEKTREDYVGGRADYGRQVENIA</sequence>